<gene>
    <name evidence="1" type="ORF">FE810_04610</name>
</gene>
<protein>
    <recommendedName>
        <fullName evidence="3">STAS/SEC14 domain-containing protein</fullName>
    </recommendedName>
</protein>
<sequence>MEIIEVDNATFEIHQDFIIARFAEGSDQGLEEAVLVRALLADKFTGKFGWISDRINSYSIQPKFIEGVLEDFDHLKCMAWVTYGCAIKTEVSKLSGFIPESIEKKSFESLAEAVIWTKSYLNTLPSE</sequence>
<organism evidence="1 2">
    <name type="scientific">Thalassotalea litorea</name>
    <dbReference type="NCBI Taxonomy" id="2020715"/>
    <lineage>
        <taxon>Bacteria</taxon>
        <taxon>Pseudomonadati</taxon>
        <taxon>Pseudomonadota</taxon>
        <taxon>Gammaproteobacteria</taxon>
        <taxon>Alteromonadales</taxon>
        <taxon>Colwelliaceae</taxon>
        <taxon>Thalassotalea</taxon>
    </lineage>
</organism>
<evidence type="ECO:0000313" key="2">
    <source>
        <dbReference type="Proteomes" id="UP000307790"/>
    </source>
</evidence>
<dbReference type="EMBL" id="VCBC01000004">
    <property type="protein sequence ID" value="TLU66794.1"/>
    <property type="molecule type" value="Genomic_DNA"/>
</dbReference>
<keyword evidence="2" id="KW-1185">Reference proteome</keyword>
<dbReference type="RefSeq" id="WP_138318859.1">
    <property type="nucleotide sequence ID" value="NZ_VCBC01000004.1"/>
</dbReference>
<evidence type="ECO:0000313" key="1">
    <source>
        <dbReference type="EMBL" id="TLU66794.1"/>
    </source>
</evidence>
<dbReference type="Proteomes" id="UP000307790">
    <property type="component" value="Unassembled WGS sequence"/>
</dbReference>
<dbReference type="OrthoDB" id="1144359at2"/>
<proteinExistence type="predicted"/>
<name>A0A5R9IMK9_9GAMM</name>
<dbReference type="AlphaFoldDB" id="A0A5R9IMK9"/>
<accession>A0A5R9IMK9</accession>
<evidence type="ECO:0008006" key="3">
    <source>
        <dbReference type="Google" id="ProtNLM"/>
    </source>
</evidence>
<reference evidence="1 2" key="1">
    <citation type="submission" date="2019-05" db="EMBL/GenBank/DDBJ databases">
        <title>Genome sequences of Thalassotalea litorea 1K03283.</title>
        <authorList>
            <person name="Zhang D."/>
        </authorList>
    </citation>
    <scope>NUCLEOTIDE SEQUENCE [LARGE SCALE GENOMIC DNA]</scope>
    <source>
        <strain evidence="1 2">MCCC 1K03283</strain>
    </source>
</reference>
<comment type="caution">
    <text evidence="1">The sequence shown here is derived from an EMBL/GenBank/DDBJ whole genome shotgun (WGS) entry which is preliminary data.</text>
</comment>